<sequence>MGSLWPSSEVENPFDQQMVFSANSELENMIEDGESLAVPGLEPCTELGYLIATLYEPPLRMIYTTDGTMENFYVFDTDVIAEALTHQCSSVLQPPRPVTMEVRTFLSNTLKMAVSHIPSILEFIPCPAKGRLIVLSLIDRVTGVLVGCGIGQLQPQPAVDENGDYKDLEWYPEIRGFAINTQCRELISEYLASDQILTLNPGIDGSLLYNVLIM</sequence>
<dbReference type="Proteomes" id="UP000001819">
    <property type="component" value="Chromosome 2"/>
</dbReference>
<dbReference type="GeneID" id="6897548"/>
<name>A0A6I8V329_DROPS</name>
<protein>
    <submittedName>
        <fullName evidence="2">Uncharacterized protein</fullName>
    </submittedName>
</protein>
<dbReference type="AlphaFoldDB" id="A0A6I8V329"/>
<accession>A0A6I8V329</accession>
<dbReference type="RefSeq" id="XP_002137694.2">
    <property type="nucleotide sequence ID" value="XM_002137658.3"/>
</dbReference>
<organism evidence="1 2">
    <name type="scientific">Drosophila pseudoobscura pseudoobscura</name>
    <name type="common">Fruit fly</name>
    <dbReference type="NCBI Taxonomy" id="46245"/>
    <lineage>
        <taxon>Eukaryota</taxon>
        <taxon>Metazoa</taxon>
        <taxon>Ecdysozoa</taxon>
        <taxon>Arthropoda</taxon>
        <taxon>Hexapoda</taxon>
        <taxon>Insecta</taxon>
        <taxon>Pterygota</taxon>
        <taxon>Neoptera</taxon>
        <taxon>Endopterygota</taxon>
        <taxon>Diptera</taxon>
        <taxon>Brachycera</taxon>
        <taxon>Muscomorpha</taxon>
        <taxon>Ephydroidea</taxon>
        <taxon>Drosophilidae</taxon>
        <taxon>Drosophila</taxon>
        <taxon>Sophophora</taxon>
    </lineage>
</organism>
<evidence type="ECO:0000313" key="1">
    <source>
        <dbReference type="Proteomes" id="UP000001819"/>
    </source>
</evidence>
<keyword evidence="1" id="KW-1185">Reference proteome</keyword>
<reference evidence="2" key="2">
    <citation type="submission" date="2025-08" db="UniProtKB">
        <authorList>
            <consortium name="RefSeq"/>
        </authorList>
    </citation>
    <scope>IDENTIFICATION</scope>
    <source>
        <strain evidence="2">MV-25-SWS-2005</strain>
        <tissue evidence="2">Whole body</tissue>
    </source>
</reference>
<dbReference type="InParanoid" id="A0A6I8V329"/>
<gene>
    <name evidence="2" type="primary">LOC6897548</name>
</gene>
<proteinExistence type="predicted"/>
<dbReference type="KEGG" id="dpo:6897548"/>
<reference evidence="1" key="1">
    <citation type="submission" date="2024-06" db="UniProtKB">
        <authorList>
            <consortium name="RefSeq"/>
        </authorList>
    </citation>
    <scope>NUCLEOTIDE SEQUENCE [LARGE SCALE GENOMIC DNA]</scope>
    <source>
        <strain evidence="1">MV2-25</strain>
    </source>
</reference>
<dbReference type="Bgee" id="FBgn0247762">
    <property type="expression patterns" value="Expressed in male reproductive system and 1 other cell type or tissue"/>
</dbReference>
<evidence type="ECO:0000313" key="2">
    <source>
        <dbReference type="RefSeq" id="XP_002137694.2"/>
    </source>
</evidence>